<name>A0A081D7K6_NONUL</name>
<evidence type="ECO:0000313" key="2">
    <source>
        <dbReference type="EMBL" id="GAK74902.1"/>
    </source>
</evidence>
<reference evidence="2 3" key="1">
    <citation type="journal article" date="2014" name="Genome Announc.">
        <title>Draft Genome Sequences of Marine Flavobacterium Nonlabens Strains NR17, NR24, NR27, NR32, NR33, and Ara13.</title>
        <authorList>
            <person name="Nakanishi M."/>
            <person name="Meirelles P."/>
            <person name="Suzuki R."/>
            <person name="Takatani N."/>
            <person name="Mino S."/>
            <person name="Suda W."/>
            <person name="Oshima K."/>
            <person name="Hattori M."/>
            <person name="Ohkuma M."/>
            <person name="Hosokawa M."/>
            <person name="Miyashita K."/>
            <person name="Thompson F.L."/>
            <person name="Niwa A."/>
            <person name="Sawabe T."/>
            <person name="Sawabe T."/>
        </authorList>
    </citation>
    <scope>NUCLEOTIDE SEQUENCE [LARGE SCALE GENOMIC DNA]</scope>
    <source>
        <strain evidence="3">JCM19296</strain>
    </source>
</reference>
<dbReference type="Proteomes" id="UP000028980">
    <property type="component" value="Unassembled WGS sequence"/>
</dbReference>
<evidence type="ECO:0000313" key="3">
    <source>
        <dbReference type="Proteomes" id="UP000028980"/>
    </source>
</evidence>
<protein>
    <submittedName>
        <fullName evidence="2">Uncharacterized protein</fullName>
    </submittedName>
</protein>
<gene>
    <name evidence="2" type="ORF">JCM19296_480</name>
</gene>
<sequence length="222" mass="25709">MGFCIFKKHLTSKETLNIKMINKQIFIPIILAILIGGYFAFNIIDWFSNLESVDQPLPHKNLITKIQKESQHKESFEYKSSIVSIYNSGKNRNGTILFDLGSNFDINPKSITINKKEIKEPSGRIYRGSFFLNRDLHFSFPIKKLTNRIEISIDDNPKEELFITDKKDYAKIILHCTDSFNIKLNQESKPLVYFDKSNSCSDTIIELYSFKGTSYLLVSQKD</sequence>
<proteinExistence type="predicted"/>
<keyword evidence="1" id="KW-0472">Membrane</keyword>
<dbReference type="EMBL" id="BBLG01000001">
    <property type="protein sequence ID" value="GAK74902.1"/>
    <property type="molecule type" value="Genomic_DNA"/>
</dbReference>
<keyword evidence="1" id="KW-1133">Transmembrane helix</keyword>
<comment type="caution">
    <text evidence="2">The sequence shown here is derived from an EMBL/GenBank/DDBJ whole genome shotgun (WGS) entry which is preliminary data.</text>
</comment>
<organism evidence="2 3">
    <name type="scientific">Nonlabens ulvanivorans</name>
    <name type="common">Persicivirga ulvanivorans</name>
    <dbReference type="NCBI Taxonomy" id="906888"/>
    <lineage>
        <taxon>Bacteria</taxon>
        <taxon>Pseudomonadati</taxon>
        <taxon>Bacteroidota</taxon>
        <taxon>Flavobacteriia</taxon>
        <taxon>Flavobacteriales</taxon>
        <taxon>Flavobacteriaceae</taxon>
        <taxon>Nonlabens</taxon>
    </lineage>
</organism>
<accession>A0A081D7K6</accession>
<feature type="transmembrane region" description="Helical" evidence="1">
    <location>
        <begin position="25"/>
        <end position="47"/>
    </location>
</feature>
<dbReference type="AlphaFoldDB" id="A0A081D7K6"/>
<keyword evidence="1" id="KW-0812">Transmembrane</keyword>
<evidence type="ECO:0000256" key="1">
    <source>
        <dbReference type="SAM" id="Phobius"/>
    </source>
</evidence>